<protein>
    <recommendedName>
        <fullName evidence="3">DUF659 domain-containing protein</fullName>
    </recommendedName>
</protein>
<evidence type="ECO:0000313" key="2">
    <source>
        <dbReference type="Proteomes" id="UP000266673"/>
    </source>
</evidence>
<sequence>MYSGKKVSLIVDETTDSRARSVINILFNFRELTKLVVVDYLEFVNNSTMGQLIVRTLVDWNISFSDVRLIVSDSASYIKKFFLEVLRPIMPQIMHQACLAHIMNLISDAWISIEHFNVIHKLLAEIKKTLVFSKSRRARYVKFLYLNGVSSPSNIPLFNATRLNSWYKIAFYLEEHLQFIRDFYVQEQKDNTFPAIEKIVAILIDQQEY</sequence>
<dbReference type="EMBL" id="QKWP01000393">
    <property type="protein sequence ID" value="RIB20880.1"/>
    <property type="molecule type" value="Genomic_DNA"/>
</dbReference>
<organism evidence="1 2">
    <name type="scientific">Gigaspora rosea</name>
    <dbReference type="NCBI Taxonomy" id="44941"/>
    <lineage>
        <taxon>Eukaryota</taxon>
        <taxon>Fungi</taxon>
        <taxon>Fungi incertae sedis</taxon>
        <taxon>Mucoromycota</taxon>
        <taxon>Glomeromycotina</taxon>
        <taxon>Glomeromycetes</taxon>
        <taxon>Diversisporales</taxon>
        <taxon>Gigasporaceae</taxon>
        <taxon>Gigaspora</taxon>
    </lineage>
</organism>
<accession>A0A397VEH9</accession>
<dbReference type="OrthoDB" id="2415291at2759"/>
<dbReference type="STRING" id="44941.A0A397VEH9"/>
<evidence type="ECO:0008006" key="3">
    <source>
        <dbReference type="Google" id="ProtNLM"/>
    </source>
</evidence>
<comment type="caution">
    <text evidence="1">The sequence shown here is derived from an EMBL/GenBank/DDBJ whole genome shotgun (WGS) entry which is preliminary data.</text>
</comment>
<dbReference type="InterPro" id="IPR012337">
    <property type="entry name" value="RNaseH-like_sf"/>
</dbReference>
<gene>
    <name evidence="1" type="ORF">C2G38_1152624</name>
</gene>
<evidence type="ECO:0000313" key="1">
    <source>
        <dbReference type="EMBL" id="RIB20880.1"/>
    </source>
</evidence>
<keyword evidence="2" id="KW-1185">Reference proteome</keyword>
<proteinExistence type="predicted"/>
<dbReference type="AlphaFoldDB" id="A0A397VEH9"/>
<name>A0A397VEH9_9GLOM</name>
<reference evidence="1 2" key="1">
    <citation type="submission" date="2018-06" db="EMBL/GenBank/DDBJ databases">
        <title>Comparative genomics reveals the genomic features of Rhizophagus irregularis, R. cerebriforme, R. diaphanum and Gigaspora rosea, and their symbiotic lifestyle signature.</title>
        <authorList>
            <person name="Morin E."/>
            <person name="San Clemente H."/>
            <person name="Chen E.C.H."/>
            <person name="De La Providencia I."/>
            <person name="Hainaut M."/>
            <person name="Kuo A."/>
            <person name="Kohler A."/>
            <person name="Murat C."/>
            <person name="Tang N."/>
            <person name="Roy S."/>
            <person name="Loubradou J."/>
            <person name="Henrissat B."/>
            <person name="Grigoriev I.V."/>
            <person name="Corradi N."/>
            <person name="Roux C."/>
            <person name="Martin F.M."/>
        </authorList>
    </citation>
    <scope>NUCLEOTIDE SEQUENCE [LARGE SCALE GENOMIC DNA]</scope>
    <source>
        <strain evidence="1 2">DAOM 194757</strain>
    </source>
</reference>
<dbReference type="SUPFAM" id="SSF53098">
    <property type="entry name" value="Ribonuclease H-like"/>
    <property type="match status" value="1"/>
</dbReference>
<dbReference type="Proteomes" id="UP000266673">
    <property type="component" value="Unassembled WGS sequence"/>
</dbReference>